<dbReference type="CDD" id="cd18575">
    <property type="entry name" value="ABC_6TM_bac_exporter_ABCB8_10_like"/>
    <property type="match status" value="1"/>
</dbReference>
<evidence type="ECO:0000256" key="5">
    <source>
        <dbReference type="ARBA" id="ARBA00022989"/>
    </source>
</evidence>
<feature type="transmembrane region" description="Helical" evidence="7">
    <location>
        <begin position="173"/>
        <end position="191"/>
    </location>
</feature>
<evidence type="ECO:0000256" key="6">
    <source>
        <dbReference type="ARBA" id="ARBA00023136"/>
    </source>
</evidence>
<keyword evidence="6 7" id="KW-0472">Membrane</keyword>
<feature type="transmembrane region" description="Helical" evidence="7">
    <location>
        <begin position="251"/>
        <end position="273"/>
    </location>
</feature>
<dbReference type="InterPro" id="IPR011918">
    <property type="entry name" value="ABC_MsbA_ATP-bd"/>
</dbReference>
<evidence type="ECO:0000259" key="8">
    <source>
        <dbReference type="PROSITE" id="PS50893"/>
    </source>
</evidence>
<feature type="transmembrane region" description="Helical" evidence="7">
    <location>
        <begin position="34"/>
        <end position="56"/>
    </location>
</feature>
<dbReference type="PROSITE" id="PS00211">
    <property type="entry name" value="ABC_TRANSPORTER_1"/>
    <property type="match status" value="1"/>
</dbReference>
<dbReference type="NCBIfam" id="TIGR02204">
    <property type="entry name" value="MsbA_rel"/>
    <property type="match status" value="1"/>
</dbReference>
<sequence length="591" mass="63541">MADASADIEKTAQAKGKVVSLRGLWPFVQRQRGLFLAWLLALCASSAATLALPVAVRGMIDDGFRSASNIDATFAWLFAVTAALALATAARFYFVSLLGERVVADLRQRLYSHLLGLDPAFFEATRSGELVSRLSADTELLRSLVGSSISVALRSFLMVLGSIAMMFVTSPRLATYTMIGIPLFVAPIVIGSRRLQKMSRQSQDRVADANALASEVLGNVRTVQSHAREPYERGRFFDAVARAVATARRRIGMQAIVTAVAITAFFGAIIIVLWSGAHDVVSGRMSAGTLGQFVLYAMLGGGSVGALAEVWNDVQRAAGGMGRINDLLMERALLVAPANPTPMPLPLRGDIRLNDVVFHYPSRADAPALEGFSLHVRPGETVALVGPSGAGKSTVFALLLRFHDPQRGSIAIDDIDLRQLDPARLRESIALVPQAPTIFATTARDNIRYGRLEATDADVEQAARSAEAHDFIDALPQKYASELGERGARLSGGQQQRIAIARALLKDAPVLLLDEATSALDAQSERAVQHALENLMQGRTTLVIAHRLATVLKADRIVVMDHGRIVAEGTHAELLAQGGLYADLARLQFLD</sequence>
<dbReference type="GO" id="GO:0005886">
    <property type="term" value="C:plasma membrane"/>
    <property type="evidence" value="ECO:0007669"/>
    <property type="project" value="UniProtKB-SubCell"/>
</dbReference>
<name>A0A7C9HM67_9GAMM</name>
<feature type="transmembrane region" description="Helical" evidence="7">
    <location>
        <begin position="143"/>
        <end position="167"/>
    </location>
</feature>
<dbReference type="GO" id="GO:0015421">
    <property type="term" value="F:ABC-type oligopeptide transporter activity"/>
    <property type="evidence" value="ECO:0007669"/>
    <property type="project" value="TreeGrafter"/>
</dbReference>
<dbReference type="PANTHER" id="PTHR43394:SF1">
    <property type="entry name" value="ATP-BINDING CASSETTE SUB-FAMILY B MEMBER 10, MITOCHONDRIAL"/>
    <property type="match status" value="1"/>
</dbReference>
<keyword evidence="5 7" id="KW-1133">Transmembrane helix</keyword>
<dbReference type="GO" id="GO:0005524">
    <property type="term" value="F:ATP binding"/>
    <property type="evidence" value="ECO:0007669"/>
    <property type="project" value="UniProtKB-KW"/>
</dbReference>
<reference evidence="10 11" key="1">
    <citation type="submission" date="2019-12" db="EMBL/GenBank/DDBJ databases">
        <authorList>
            <person name="Xu J."/>
        </authorList>
    </citation>
    <scope>NUCLEOTIDE SEQUENCE [LARGE SCALE GENOMIC DNA]</scope>
    <source>
        <strain evidence="10 11">HX-5-24</strain>
    </source>
</reference>
<dbReference type="AlphaFoldDB" id="A0A7C9HM67"/>
<dbReference type="EMBL" id="WOXT01000002">
    <property type="protein sequence ID" value="MUV14252.1"/>
    <property type="molecule type" value="Genomic_DNA"/>
</dbReference>
<dbReference type="FunFam" id="3.40.50.300:FF:000218">
    <property type="entry name" value="Multidrug ABC transporter ATP-binding protein"/>
    <property type="match status" value="1"/>
</dbReference>
<keyword evidence="2 7" id="KW-0812">Transmembrane</keyword>
<feature type="transmembrane region" description="Helical" evidence="7">
    <location>
        <begin position="293"/>
        <end position="311"/>
    </location>
</feature>
<keyword evidence="11" id="KW-1185">Reference proteome</keyword>
<accession>A0A7C9HM67</accession>
<keyword evidence="3" id="KW-0547">Nucleotide-binding</keyword>
<organism evidence="10 11">
    <name type="scientific">Noviluteimonas gilva</name>
    <dbReference type="NCBI Taxonomy" id="2682097"/>
    <lineage>
        <taxon>Bacteria</taxon>
        <taxon>Pseudomonadati</taxon>
        <taxon>Pseudomonadota</taxon>
        <taxon>Gammaproteobacteria</taxon>
        <taxon>Lysobacterales</taxon>
        <taxon>Lysobacteraceae</taxon>
        <taxon>Noviluteimonas</taxon>
    </lineage>
</organism>
<protein>
    <submittedName>
        <fullName evidence="10">ATP-binding cassette domain-containing protein</fullName>
    </submittedName>
</protein>
<dbReference type="SUPFAM" id="SSF90123">
    <property type="entry name" value="ABC transporter transmembrane region"/>
    <property type="match status" value="1"/>
</dbReference>
<dbReference type="RefSeq" id="WP_156641554.1">
    <property type="nucleotide sequence ID" value="NZ_WOXT01000002.1"/>
</dbReference>
<dbReference type="PROSITE" id="PS50893">
    <property type="entry name" value="ABC_TRANSPORTER_2"/>
    <property type="match status" value="1"/>
</dbReference>
<dbReference type="Pfam" id="PF00005">
    <property type="entry name" value="ABC_tran"/>
    <property type="match status" value="1"/>
</dbReference>
<evidence type="ECO:0000256" key="2">
    <source>
        <dbReference type="ARBA" id="ARBA00022692"/>
    </source>
</evidence>
<dbReference type="GO" id="GO:0090374">
    <property type="term" value="P:oligopeptide export from mitochondrion"/>
    <property type="evidence" value="ECO:0007669"/>
    <property type="project" value="TreeGrafter"/>
</dbReference>
<evidence type="ECO:0000256" key="1">
    <source>
        <dbReference type="ARBA" id="ARBA00004651"/>
    </source>
</evidence>
<dbReference type="Gene3D" id="1.20.1560.10">
    <property type="entry name" value="ABC transporter type 1, transmembrane domain"/>
    <property type="match status" value="1"/>
</dbReference>
<dbReference type="CDD" id="cd03249">
    <property type="entry name" value="ABC_MTABC3_MDL1_MDL2"/>
    <property type="match status" value="1"/>
</dbReference>
<dbReference type="PANTHER" id="PTHR43394">
    <property type="entry name" value="ATP-DEPENDENT PERMEASE MDL1, MITOCHONDRIAL"/>
    <property type="match status" value="1"/>
</dbReference>
<evidence type="ECO:0000313" key="11">
    <source>
        <dbReference type="Proteomes" id="UP000479692"/>
    </source>
</evidence>
<proteinExistence type="predicted"/>
<dbReference type="SUPFAM" id="SSF52540">
    <property type="entry name" value="P-loop containing nucleoside triphosphate hydrolases"/>
    <property type="match status" value="1"/>
</dbReference>
<dbReference type="SMART" id="SM00382">
    <property type="entry name" value="AAA"/>
    <property type="match status" value="1"/>
</dbReference>
<dbReference type="Gene3D" id="3.40.50.300">
    <property type="entry name" value="P-loop containing nucleotide triphosphate hydrolases"/>
    <property type="match status" value="1"/>
</dbReference>
<evidence type="ECO:0000313" key="10">
    <source>
        <dbReference type="EMBL" id="MUV14252.1"/>
    </source>
</evidence>
<gene>
    <name evidence="10" type="ORF">GN331_08545</name>
</gene>
<evidence type="ECO:0000256" key="7">
    <source>
        <dbReference type="SAM" id="Phobius"/>
    </source>
</evidence>
<dbReference type="InterPro" id="IPR036640">
    <property type="entry name" value="ABC1_TM_sf"/>
</dbReference>
<feature type="transmembrane region" description="Helical" evidence="7">
    <location>
        <begin position="76"/>
        <end position="99"/>
    </location>
</feature>
<comment type="caution">
    <text evidence="10">The sequence shown here is derived from an EMBL/GenBank/DDBJ whole genome shotgun (WGS) entry which is preliminary data.</text>
</comment>
<feature type="domain" description="ABC transmembrane type-1" evidence="9">
    <location>
        <begin position="39"/>
        <end position="316"/>
    </location>
</feature>
<dbReference type="InterPro" id="IPR011527">
    <property type="entry name" value="ABC1_TM_dom"/>
</dbReference>
<dbReference type="GO" id="GO:0016887">
    <property type="term" value="F:ATP hydrolysis activity"/>
    <property type="evidence" value="ECO:0007669"/>
    <property type="project" value="InterPro"/>
</dbReference>
<dbReference type="InterPro" id="IPR027417">
    <property type="entry name" value="P-loop_NTPase"/>
</dbReference>
<dbReference type="InterPro" id="IPR003439">
    <property type="entry name" value="ABC_transporter-like_ATP-bd"/>
</dbReference>
<dbReference type="InterPro" id="IPR017871">
    <property type="entry name" value="ABC_transporter-like_CS"/>
</dbReference>
<evidence type="ECO:0000256" key="3">
    <source>
        <dbReference type="ARBA" id="ARBA00022741"/>
    </source>
</evidence>
<dbReference type="InterPro" id="IPR003593">
    <property type="entry name" value="AAA+_ATPase"/>
</dbReference>
<feature type="domain" description="ABC transporter" evidence="8">
    <location>
        <begin position="351"/>
        <end position="587"/>
    </location>
</feature>
<dbReference type="InterPro" id="IPR039421">
    <property type="entry name" value="Type_1_exporter"/>
</dbReference>
<dbReference type="Proteomes" id="UP000479692">
    <property type="component" value="Unassembled WGS sequence"/>
</dbReference>
<dbReference type="Pfam" id="PF00664">
    <property type="entry name" value="ABC_membrane"/>
    <property type="match status" value="1"/>
</dbReference>
<comment type="subcellular location">
    <subcellularLocation>
        <location evidence="1">Cell membrane</location>
        <topology evidence="1">Multi-pass membrane protein</topology>
    </subcellularLocation>
</comment>
<dbReference type="PROSITE" id="PS50929">
    <property type="entry name" value="ABC_TM1F"/>
    <property type="match status" value="1"/>
</dbReference>
<evidence type="ECO:0000259" key="9">
    <source>
        <dbReference type="PROSITE" id="PS50929"/>
    </source>
</evidence>
<evidence type="ECO:0000256" key="4">
    <source>
        <dbReference type="ARBA" id="ARBA00022840"/>
    </source>
</evidence>
<keyword evidence="4 10" id="KW-0067">ATP-binding</keyword>